<protein>
    <recommendedName>
        <fullName evidence="1">aminodeoxychorismate synthase</fullName>
        <ecNumber evidence="1">2.6.1.85</ecNumber>
    </recommendedName>
</protein>
<dbReference type="GO" id="GO:0000162">
    <property type="term" value="P:L-tryptophan biosynthetic process"/>
    <property type="evidence" value="ECO:0007669"/>
    <property type="project" value="TreeGrafter"/>
</dbReference>
<feature type="domain" description="Chorismate-utilising enzyme C-terminal" evidence="3">
    <location>
        <begin position="202"/>
        <end position="454"/>
    </location>
</feature>
<reference evidence="5 6" key="1">
    <citation type="submission" date="2017-04" db="EMBL/GenBank/DDBJ databases">
        <authorList>
            <person name="Afonso C.L."/>
            <person name="Miller P.J."/>
            <person name="Scott M.A."/>
            <person name="Spackman E."/>
            <person name="Goraichik I."/>
            <person name="Dimitrov K.M."/>
            <person name="Suarez D.L."/>
            <person name="Swayne D.E."/>
        </authorList>
    </citation>
    <scope>NUCLEOTIDE SEQUENCE [LARGE SCALE GENOMIC DNA]</scope>
    <source>
        <strain evidence="5 6">DSM 13146</strain>
    </source>
</reference>
<dbReference type="InterPro" id="IPR006805">
    <property type="entry name" value="Anth_synth_I_N"/>
</dbReference>
<dbReference type="Proteomes" id="UP000192783">
    <property type="component" value="Unassembled WGS sequence"/>
</dbReference>
<keyword evidence="6" id="KW-1185">Reference proteome</keyword>
<dbReference type="AlphaFoldDB" id="A0A1W1X245"/>
<dbReference type="Gene3D" id="3.60.120.10">
    <property type="entry name" value="Anthranilate synthase"/>
    <property type="match status" value="1"/>
</dbReference>
<dbReference type="RefSeq" id="WP_139796441.1">
    <property type="nucleotide sequence ID" value="NZ_FWXF01000001.1"/>
</dbReference>
<dbReference type="InterPro" id="IPR005801">
    <property type="entry name" value="ADC_synthase"/>
</dbReference>
<accession>A0A1W1X245</accession>
<sequence>MKGLDEILKPAVHLSSHVVSEQETDPSFLDRAKAIGQRIHSAVLMSGGCLDCSRYCLACWNPLAVLSAKGHRVRLELPTKAHTFRANPFHALDDFLKLTTPTDLPAPEPFAGGAVGYLAYELKNTLERLPQTARDDLNLPDMYLFIPGDILVYDRASSRTIHIRFALEDQAGTVPEAPWGPSVKAPDLVDGVGQAFSDFSHGEYLRAVAAIRRYIRQGHVYQVNLSQRFTAPFAGDPWRFWTALFQKNPAPFFAHIHAPGHRVLSTSMERFLYRRGDLIETRPIKGTRPRGKTAGEDAENLRDLIIHPKDDAELSMIVDLLRNDLGRVCRRRSVVVRHHKKVESYENVHHLISIVEGRLKEGTTHGQVLRATFPGGSITGCPKIRAMEIIDELEKHVRHVYTGSIGYLGWHENMDLNIAIRTAILKDGMLHLAVGGGVVYDSDEEAEYQETLHKGRTFFHLLKRWERETGGDP</sequence>
<proteinExistence type="predicted"/>
<dbReference type="InterPro" id="IPR015890">
    <property type="entry name" value="Chorismate_C"/>
</dbReference>
<dbReference type="NCBIfam" id="TIGR00553">
    <property type="entry name" value="pabB"/>
    <property type="match status" value="1"/>
</dbReference>
<dbReference type="InterPro" id="IPR005802">
    <property type="entry name" value="ADC_synth_comp_1"/>
</dbReference>
<dbReference type="SUPFAM" id="SSF56322">
    <property type="entry name" value="ADC synthase"/>
    <property type="match status" value="1"/>
</dbReference>
<dbReference type="Pfam" id="PF04715">
    <property type="entry name" value="Anth_synt_I_N"/>
    <property type="match status" value="1"/>
</dbReference>
<dbReference type="EMBL" id="FWXF01000001">
    <property type="protein sequence ID" value="SMC18036.1"/>
    <property type="molecule type" value="Genomic_DNA"/>
</dbReference>
<gene>
    <name evidence="5" type="ORF">SAMN02746041_00450</name>
</gene>
<organism evidence="5 6">
    <name type="scientific">Desulfacinum hydrothermale DSM 13146</name>
    <dbReference type="NCBI Taxonomy" id="1121390"/>
    <lineage>
        <taxon>Bacteria</taxon>
        <taxon>Pseudomonadati</taxon>
        <taxon>Thermodesulfobacteriota</taxon>
        <taxon>Syntrophobacteria</taxon>
        <taxon>Syntrophobacterales</taxon>
        <taxon>Syntrophobacteraceae</taxon>
        <taxon>Desulfacinum</taxon>
    </lineage>
</organism>
<evidence type="ECO:0000256" key="2">
    <source>
        <dbReference type="ARBA" id="ARBA00022679"/>
    </source>
</evidence>
<dbReference type="STRING" id="1121390.SAMN02746041_00450"/>
<dbReference type="PANTHER" id="PTHR11236">
    <property type="entry name" value="AMINOBENZOATE/ANTHRANILATE SYNTHASE"/>
    <property type="match status" value="1"/>
</dbReference>
<feature type="domain" description="Anthranilate synthase component I N-terminal" evidence="4">
    <location>
        <begin position="35"/>
        <end position="159"/>
    </location>
</feature>
<dbReference type="GO" id="GO:0046820">
    <property type="term" value="F:4-amino-4-deoxychorismate synthase activity"/>
    <property type="evidence" value="ECO:0007669"/>
    <property type="project" value="UniProtKB-EC"/>
</dbReference>
<evidence type="ECO:0000256" key="1">
    <source>
        <dbReference type="ARBA" id="ARBA00013139"/>
    </source>
</evidence>
<dbReference type="OrthoDB" id="9803598at2"/>
<name>A0A1W1X245_9BACT</name>
<dbReference type="EC" id="2.6.1.85" evidence="1"/>
<dbReference type="GO" id="GO:0009396">
    <property type="term" value="P:folic acid-containing compound biosynthetic process"/>
    <property type="evidence" value="ECO:0007669"/>
    <property type="project" value="InterPro"/>
</dbReference>
<dbReference type="PRINTS" id="PR00095">
    <property type="entry name" value="ANTSNTHASEI"/>
</dbReference>
<evidence type="ECO:0000313" key="5">
    <source>
        <dbReference type="EMBL" id="SMC18036.1"/>
    </source>
</evidence>
<evidence type="ECO:0000259" key="3">
    <source>
        <dbReference type="Pfam" id="PF00425"/>
    </source>
</evidence>
<dbReference type="Pfam" id="PF00425">
    <property type="entry name" value="Chorismate_bind"/>
    <property type="match status" value="1"/>
</dbReference>
<keyword evidence="2" id="KW-0808">Transferase</keyword>
<dbReference type="InterPro" id="IPR019999">
    <property type="entry name" value="Anth_synth_I-like"/>
</dbReference>
<evidence type="ECO:0000313" key="6">
    <source>
        <dbReference type="Proteomes" id="UP000192783"/>
    </source>
</evidence>
<evidence type="ECO:0000259" key="4">
    <source>
        <dbReference type="Pfam" id="PF04715"/>
    </source>
</evidence>
<dbReference type="PANTHER" id="PTHR11236:SF9">
    <property type="entry name" value="ANTHRANILATE SYNTHASE COMPONENT 1"/>
    <property type="match status" value="1"/>
</dbReference>